<dbReference type="SMART" id="SM00432">
    <property type="entry name" value="MADS"/>
    <property type="match status" value="1"/>
</dbReference>
<feature type="compositionally biased region" description="Polar residues" evidence="6">
    <location>
        <begin position="105"/>
        <end position="115"/>
    </location>
</feature>
<comment type="subcellular location">
    <subcellularLocation>
        <location evidence="1">Nucleus</location>
    </subcellularLocation>
</comment>
<evidence type="ECO:0000256" key="1">
    <source>
        <dbReference type="ARBA" id="ARBA00004123"/>
    </source>
</evidence>
<name>A0ABS8RIU2_DATST</name>
<feature type="region of interest" description="Disordered" evidence="6">
    <location>
        <begin position="78"/>
        <end position="115"/>
    </location>
</feature>
<reference evidence="8 9" key="1">
    <citation type="journal article" date="2021" name="BMC Genomics">
        <title>Datura genome reveals duplications of psychoactive alkaloid biosynthetic genes and high mutation rate following tissue culture.</title>
        <authorList>
            <person name="Rajewski A."/>
            <person name="Carter-House D."/>
            <person name="Stajich J."/>
            <person name="Litt A."/>
        </authorList>
    </citation>
    <scope>NUCLEOTIDE SEQUENCE [LARGE SCALE GENOMIC DNA]</scope>
    <source>
        <strain evidence="8">AR-01</strain>
    </source>
</reference>
<dbReference type="EMBL" id="JACEIK010000019">
    <property type="protein sequence ID" value="MCD7446701.1"/>
    <property type="molecule type" value="Genomic_DNA"/>
</dbReference>
<sequence length="115" mass="12742">MVKLTGRKKIEIVRMQNQNNLHVTFFKRRAGLFKKATKLSTLCGVEGVTVVFSPNNNRVYSIGHPSVNSVVDESLGVIPPPNTNVRNPLIEPHQNANVGRERPSSDSNARPSETH</sequence>
<dbReference type="PANTHER" id="PTHR11945">
    <property type="entry name" value="MADS BOX PROTEIN"/>
    <property type="match status" value="1"/>
</dbReference>
<comment type="caution">
    <text evidence="8">The sequence shown here is derived from an EMBL/GenBank/DDBJ whole genome shotgun (WGS) entry which is preliminary data.</text>
</comment>
<keyword evidence="2" id="KW-0805">Transcription regulation</keyword>
<organism evidence="8 9">
    <name type="scientific">Datura stramonium</name>
    <name type="common">Jimsonweed</name>
    <name type="synonym">Common thornapple</name>
    <dbReference type="NCBI Taxonomy" id="4076"/>
    <lineage>
        <taxon>Eukaryota</taxon>
        <taxon>Viridiplantae</taxon>
        <taxon>Streptophyta</taxon>
        <taxon>Embryophyta</taxon>
        <taxon>Tracheophyta</taxon>
        <taxon>Spermatophyta</taxon>
        <taxon>Magnoliopsida</taxon>
        <taxon>eudicotyledons</taxon>
        <taxon>Gunneridae</taxon>
        <taxon>Pentapetalae</taxon>
        <taxon>asterids</taxon>
        <taxon>lamiids</taxon>
        <taxon>Solanales</taxon>
        <taxon>Solanaceae</taxon>
        <taxon>Solanoideae</taxon>
        <taxon>Datureae</taxon>
        <taxon>Datura</taxon>
    </lineage>
</organism>
<evidence type="ECO:0000259" key="7">
    <source>
        <dbReference type="PROSITE" id="PS50066"/>
    </source>
</evidence>
<protein>
    <recommendedName>
        <fullName evidence="7">MADS-box domain-containing protein</fullName>
    </recommendedName>
</protein>
<evidence type="ECO:0000313" key="9">
    <source>
        <dbReference type="Proteomes" id="UP000823775"/>
    </source>
</evidence>
<dbReference type="InterPro" id="IPR002100">
    <property type="entry name" value="TF_MADSbox"/>
</dbReference>
<evidence type="ECO:0000256" key="5">
    <source>
        <dbReference type="ARBA" id="ARBA00023242"/>
    </source>
</evidence>
<dbReference type="SUPFAM" id="SSF55455">
    <property type="entry name" value="SRF-like"/>
    <property type="match status" value="1"/>
</dbReference>
<dbReference type="PRINTS" id="PR00404">
    <property type="entry name" value="MADSDOMAIN"/>
</dbReference>
<keyword evidence="4" id="KW-0804">Transcription</keyword>
<accession>A0ABS8RIU2</accession>
<feature type="domain" description="MADS-box" evidence="7">
    <location>
        <begin position="5"/>
        <end position="56"/>
    </location>
</feature>
<evidence type="ECO:0000256" key="3">
    <source>
        <dbReference type="ARBA" id="ARBA00023125"/>
    </source>
</evidence>
<gene>
    <name evidence="8" type="ORF">HAX54_014472</name>
</gene>
<dbReference type="PANTHER" id="PTHR11945:SF752">
    <property type="entry name" value="MADS-BOX DOMAIN-CONTAINING PROTEIN"/>
    <property type="match status" value="1"/>
</dbReference>
<evidence type="ECO:0000256" key="2">
    <source>
        <dbReference type="ARBA" id="ARBA00023015"/>
    </source>
</evidence>
<dbReference type="Proteomes" id="UP000823775">
    <property type="component" value="Unassembled WGS sequence"/>
</dbReference>
<keyword evidence="5" id="KW-0539">Nucleus</keyword>
<keyword evidence="9" id="KW-1185">Reference proteome</keyword>
<dbReference type="InterPro" id="IPR036879">
    <property type="entry name" value="TF_MADSbox_sf"/>
</dbReference>
<evidence type="ECO:0000256" key="6">
    <source>
        <dbReference type="SAM" id="MobiDB-lite"/>
    </source>
</evidence>
<evidence type="ECO:0000256" key="4">
    <source>
        <dbReference type="ARBA" id="ARBA00023163"/>
    </source>
</evidence>
<proteinExistence type="predicted"/>
<keyword evidence="3" id="KW-0238">DNA-binding</keyword>
<dbReference type="Pfam" id="PF00319">
    <property type="entry name" value="SRF-TF"/>
    <property type="match status" value="1"/>
</dbReference>
<dbReference type="Gene3D" id="3.40.1810.10">
    <property type="entry name" value="Transcription factor, MADS-box"/>
    <property type="match status" value="1"/>
</dbReference>
<dbReference type="PROSITE" id="PS50066">
    <property type="entry name" value="MADS_BOX_2"/>
    <property type="match status" value="1"/>
</dbReference>
<evidence type="ECO:0000313" key="8">
    <source>
        <dbReference type="EMBL" id="MCD7446701.1"/>
    </source>
</evidence>